<comment type="subcellular location">
    <subcellularLocation>
        <location evidence="1">Mitochondrion</location>
    </subcellularLocation>
</comment>
<evidence type="ECO:0000313" key="5">
    <source>
        <dbReference type="EMBL" id="JAB62337.1"/>
    </source>
</evidence>
<sequence>TNQNQTFCACVLGCFIKNQFKFAMFKSNITRMLSLTPKLRARLIKFRYGPARDQQTSSAATPASAGSIQHHQNQQPGEALWDFQIPSRWKRRPLTEEEIAVINNGGPL</sequence>
<protein>
    <recommendedName>
        <fullName evidence="6">28S ribosomal protein S36, mitochondrial</fullName>
    </recommendedName>
</protein>
<dbReference type="InterPro" id="IPR020373">
    <property type="entry name" value="Kgd4/YMR-31"/>
</dbReference>
<dbReference type="AlphaFoldDB" id="V5GL49"/>
<dbReference type="GO" id="GO:0006103">
    <property type="term" value="P:2-oxoglutarate metabolic process"/>
    <property type="evidence" value="ECO:0007669"/>
    <property type="project" value="InterPro"/>
</dbReference>
<accession>V5GL49</accession>
<dbReference type="OrthoDB" id="2116030at2759"/>
<reference evidence="5" key="1">
    <citation type="submission" date="2013-07" db="EMBL/GenBank/DDBJ databases">
        <title>Midgut Transcriptome Profiling of Anoplphora glabripennis, a Lignocellulose Degrading, Wood-Boring Cerambycid.</title>
        <authorList>
            <person name="Scully E.D."/>
            <person name="Hoover K."/>
            <person name="Carlson J.E."/>
            <person name="Tien M."/>
            <person name="Geib S.M."/>
        </authorList>
    </citation>
    <scope>NUCLEOTIDE SEQUENCE</scope>
</reference>
<feature type="compositionally biased region" description="Low complexity" evidence="4">
    <location>
        <begin position="56"/>
        <end position="67"/>
    </location>
</feature>
<organism evidence="5">
    <name type="scientific">Anoplophora glabripennis</name>
    <name type="common">Asian longhorn beetle</name>
    <name type="synonym">Anoplophora nobilis</name>
    <dbReference type="NCBI Taxonomy" id="217634"/>
    <lineage>
        <taxon>Eukaryota</taxon>
        <taxon>Metazoa</taxon>
        <taxon>Ecdysozoa</taxon>
        <taxon>Arthropoda</taxon>
        <taxon>Hexapoda</taxon>
        <taxon>Insecta</taxon>
        <taxon>Pterygota</taxon>
        <taxon>Neoptera</taxon>
        <taxon>Endopterygota</taxon>
        <taxon>Coleoptera</taxon>
        <taxon>Polyphaga</taxon>
        <taxon>Cucujiformia</taxon>
        <taxon>Chrysomeloidea</taxon>
        <taxon>Cerambycidae</taxon>
        <taxon>Lamiinae</taxon>
        <taxon>Lamiini</taxon>
        <taxon>Anoplophora</taxon>
    </lineage>
</organism>
<dbReference type="GO" id="GO:0005739">
    <property type="term" value="C:mitochondrion"/>
    <property type="evidence" value="ECO:0007669"/>
    <property type="project" value="UniProtKB-SubCell"/>
</dbReference>
<comment type="similarity">
    <text evidence="3">Belongs to the alpha-ketoglutarate dehydrogenase component 4 family.</text>
</comment>
<evidence type="ECO:0008006" key="6">
    <source>
        <dbReference type="Google" id="ProtNLM"/>
    </source>
</evidence>
<evidence type="ECO:0000256" key="4">
    <source>
        <dbReference type="SAM" id="MobiDB-lite"/>
    </source>
</evidence>
<keyword evidence="2" id="KW-0496">Mitochondrion</keyword>
<proteinExistence type="inferred from homology"/>
<feature type="region of interest" description="Disordered" evidence="4">
    <location>
        <begin position="51"/>
        <end position="82"/>
    </location>
</feature>
<evidence type="ECO:0000256" key="1">
    <source>
        <dbReference type="ARBA" id="ARBA00004173"/>
    </source>
</evidence>
<name>V5GL49_ANOGL</name>
<evidence type="ECO:0000256" key="3">
    <source>
        <dbReference type="ARBA" id="ARBA00043970"/>
    </source>
</evidence>
<evidence type="ECO:0000256" key="2">
    <source>
        <dbReference type="ARBA" id="ARBA00023128"/>
    </source>
</evidence>
<dbReference type="Pfam" id="PF10937">
    <property type="entry name" value="Kgd4-YMR31"/>
    <property type="match status" value="1"/>
</dbReference>
<feature type="non-terminal residue" evidence="5">
    <location>
        <position position="1"/>
    </location>
</feature>
<dbReference type="EMBL" id="GALX01006129">
    <property type="protein sequence ID" value="JAB62337.1"/>
    <property type="molecule type" value="Transcribed_RNA"/>
</dbReference>